<protein>
    <submittedName>
        <fullName evidence="2">Dienelactone hydrolase family protein</fullName>
    </submittedName>
</protein>
<dbReference type="PANTHER" id="PTHR22946:SF0">
    <property type="entry name" value="DIENELACTONE HYDROLASE DOMAIN-CONTAINING PROTEIN"/>
    <property type="match status" value="1"/>
</dbReference>
<dbReference type="InterPro" id="IPR002925">
    <property type="entry name" value="Dienelactn_hydro"/>
</dbReference>
<dbReference type="SUPFAM" id="SSF53474">
    <property type="entry name" value="alpha/beta-Hydrolases"/>
    <property type="match status" value="1"/>
</dbReference>
<organism evidence="2 3">
    <name type="scientific">Kaistella pullorum</name>
    <dbReference type="NCBI Taxonomy" id="2763074"/>
    <lineage>
        <taxon>Bacteria</taxon>
        <taxon>Pseudomonadati</taxon>
        <taxon>Bacteroidota</taxon>
        <taxon>Flavobacteriia</taxon>
        <taxon>Flavobacteriales</taxon>
        <taxon>Weeksellaceae</taxon>
        <taxon>Chryseobacterium group</taxon>
        <taxon>Kaistella</taxon>
    </lineage>
</organism>
<gene>
    <name evidence="2" type="ORF">H9628_09160</name>
</gene>
<name>A0ABR8WNP6_9FLAO</name>
<dbReference type="EMBL" id="JACSPS010000003">
    <property type="protein sequence ID" value="MBD8018639.1"/>
    <property type="molecule type" value="Genomic_DNA"/>
</dbReference>
<dbReference type="Proteomes" id="UP000626242">
    <property type="component" value="Unassembled WGS sequence"/>
</dbReference>
<dbReference type="PANTHER" id="PTHR22946">
    <property type="entry name" value="DIENELACTONE HYDROLASE DOMAIN-CONTAINING PROTEIN-RELATED"/>
    <property type="match status" value="1"/>
</dbReference>
<dbReference type="InterPro" id="IPR050261">
    <property type="entry name" value="FrsA_esterase"/>
</dbReference>
<sequence length="281" mass="31347">MKKYPVVLAFSLFLTAISCTGKDQKSSDAPTENVTAETADGKIKTEEISYGINGVTHRSYAAYNPDLQGELPVVFVLPEWWGLTDYVKGRVRQLAKLGYYAVAVDYYGEGKVVETPEEAQKLSSHFYNIPIDARRMFDAVKNKIIITPNANYNKMAIIGYCFGGSQALNMARLSGDFKGVVSFHGNLKTGIRAKNNKAKYLVLNGAADKMVSKEEIEAFKKEMDSAKITYKFVDYPNALHAFTNPDATETGKKFNLPIAYDRQADEQSFNEMKSFLADVFK</sequence>
<proteinExistence type="predicted"/>
<dbReference type="InterPro" id="IPR029058">
    <property type="entry name" value="AB_hydrolase_fold"/>
</dbReference>
<dbReference type="Pfam" id="PF01738">
    <property type="entry name" value="DLH"/>
    <property type="match status" value="1"/>
</dbReference>
<accession>A0ABR8WNP6</accession>
<keyword evidence="2" id="KW-0378">Hydrolase</keyword>
<dbReference type="Gene3D" id="3.40.50.1820">
    <property type="entry name" value="alpha/beta hydrolase"/>
    <property type="match status" value="1"/>
</dbReference>
<dbReference type="PROSITE" id="PS51257">
    <property type="entry name" value="PROKAR_LIPOPROTEIN"/>
    <property type="match status" value="1"/>
</dbReference>
<evidence type="ECO:0000313" key="2">
    <source>
        <dbReference type="EMBL" id="MBD8018639.1"/>
    </source>
</evidence>
<comment type="caution">
    <text evidence="2">The sequence shown here is derived from an EMBL/GenBank/DDBJ whole genome shotgun (WGS) entry which is preliminary data.</text>
</comment>
<evidence type="ECO:0000313" key="3">
    <source>
        <dbReference type="Proteomes" id="UP000626242"/>
    </source>
</evidence>
<dbReference type="RefSeq" id="WP_251833847.1">
    <property type="nucleotide sequence ID" value="NZ_JACSPS010000003.1"/>
</dbReference>
<keyword evidence="3" id="KW-1185">Reference proteome</keyword>
<dbReference type="GO" id="GO:0016787">
    <property type="term" value="F:hydrolase activity"/>
    <property type="evidence" value="ECO:0007669"/>
    <property type="project" value="UniProtKB-KW"/>
</dbReference>
<reference evidence="2 3" key="1">
    <citation type="submission" date="2020-08" db="EMBL/GenBank/DDBJ databases">
        <title>A Genomic Blueprint of the Chicken Gut Microbiome.</title>
        <authorList>
            <person name="Gilroy R."/>
            <person name="Ravi A."/>
            <person name="Getino M."/>
            <person name="Pursley I."/>
            <person name="Horton D.L."/>
            <person name="Alikhan N.-F."/>
            <person name="Baker D."/>
            <person name="Gharbi K."/>
            <person name="Hall N."/>
            <person name="Watson M."/>
            <person name="Adriaenssens E.M."/>
            <person name="Foster-Nyarko E."/>
            <person name="Jarju S."/>
            <person name="Secka A."/>
            <person name="Antonio M."/>
            <person name="Oren A."/>
            <person name="Chaudhuri R."/>
            <person name="La Ragione R.M."/>
            <person name="Hildebrand F."/>
            <person name="Pallen M.J."/>
        </authorList>
    </citation>
    <scope>NUCLEOTIDE SEQUENCE [LARGE SCALE GENOMIC DNA]</scope>
    <source>
        <strain evidence="2 3">Sa1CVA4</strain>
    </source>
</reference>
<feature type="domain" description="Dienelactone hydrolase" evidence="1">
    <location>
        <begin position="63"/>
        <end position="279"/>
    </location>
</feature>
<evidence type="ECO:0000259" key="1">
    <source>
        <dbReference type="Pfam" id="PF01738"/>
    </source>
</evidence>